<name>A0ABS2SQ16_9BACI</name>
<comment type="similarity">
    <text evidence="6">Belongs to the SMC family.</text>
</comment>
<feature type="coiled-coil region" evidence="6">
    <location>
        <begin position="248"/>
        <end position="338"/>
    </location>
</feature>
<dbReference type="Pfam" id="PF06470">
    <property type="entry name" value="SMC_hinge"/>
    <property type="match status" value="1"/>
</dbReference>
<dbReference type="InterPro" id="IPR027417">
    <property type="entry name" value="P-loop_NTPase"/>
</dbReference>
<comment type="subcellular location">
    <subcellularLocation>
        <location evidence="6">Cytoplasm</location>
    </subcellularLocation>
</comment>
<dbReference type="SUPFAM" id="SSF75553">
    <property type="entry name" value="Smc hinge domain"/>
    <property type="match status" value="1"/>
</dbReference>
<feature type="coiled-coil region" evidence="6">
    <location>
        <begin position="995"/>
        <end position="1032"/>
    </location>
</feature>
<dbReference type="Gene3D" id="1.20.1060.20">
    <property type="match status" value="1"/>
</dbReference>
<feature type="binding site" evidence="6">
    <location>
        <begin position="32"/>
        <end position="39"/>
    </location>
    <ligand>
        <name>ATP</name>
        <dbReference type="ChEBI" id="CHEBI:30616"/>
    </ligand>
</feature>
<evidence type="ECO:0000256" key="1">
    <source>
        <dbReference type="ARBA" id="ARBA00022490"/>
    </source>
</evidence>
<gene>
    <name evidence="6" type="primary">smc</name>
    <name evidence="9" type="ORF">JOC54_000844</name>
</gene>
<dbReference type="SMART" id="SM00968">
    <property type="entry name" value="SMC_hinge"/>
    <property type="match status" value="1"/>
</dbReference>
<feature type="domain" description="SMC hinge" evidence="8">
    <location>
        <begin position="519"/>
        <end position="638"/>
    </location>
</feature>
<evidence type="ECO:0000313" key="10">
    <source>
        <dbReference type="Proteomes" id="UP001179280"/>
    </source>
</evidence>
<dbReference type="InterPro" id="IPR010935">
    <property type="entry name" value="SMC_hinge"/>
</dbReference>
<dbReference type="RefSeq" id="WP_204464645.1">
    <property type="nucleotide sequence ID" value="NZ_JAFBCV010000002.1"/>
</dbReference>
<dbReference type="CDD" id="cd03278">
    <property type="entry name" value="ABC_SMC_barmotin"/>
    <property type="match status" value="2"/>
</dbReference>
<feature type="region of interest" description="Disordered" evidence="7">
    <location>
        <begin position="658"/>
        <end position="679"/>
    </location>
</feature>
<keyword evidence="5 6" id="KW-0238">DNA-binding</keyword>
<dbReference type="EMBL" id="JAFBCV010000002">
    <property type="protein sequence ID" value="MBM7837613.1"/>
    <property type="molecule type" value="Genomic_DNA"/>
</dbReference>
<evidence type="ECO:0000256" key="2">
    <source>
        <dbReference type="ARBA" id="ARBA00022741"/>
    </source>
</evidence>
<keyword evidence="10" id="KW-1185">Reference proteome</keyword>
<feature type="compositionally biased region" description="Polar residues" evidence="7">
    <location>
        <begin position="663"/>
        <end position="674"/>
    </location>
</feature>
<evidence type="ECO:0000256" key="3">
    <source>
        <dbReference type="ARBA" id="ARBA00022840"/>
    </source>
</evidence>
<evidence type="ECO:0000256" key="6">
    <source>
        <dbReference type="HAMAP-Rule" id="MF_01894"/>
    </source>
</evidence>
<keyword evidence="4 6" id="KW-0175">Coiled coil</keyword>
<dbReference type="Pfam" id="PF02463">
    <property type="entry name" value="SMC_N"/>
    <property type="match status" value="1"/>
</dbReference>
<protein>
    <recommendedName>
        <fullName evidence="6">Chromosome partition protein Smc</fullName>
    </recommendedName>
</protein>
<organism evidence="9 10">
    <name type="scientific">Shouchella xiaoxiensis</name>
    <dbReference type="NCBI Taxonomy" id="766895"/>
    <lineage>
        <taxon>Bacteria</taxon>
        <taxon>Bacillati</taxon>
        <taxon>Bacillota</taxon>
        <taxon>Bacilli</taxon>
        <taxon>Bacillales</taxon>
        <taxon>Bacillaceae</taxon>
        <taxon>Shouchella</taxon>
    </lineage>
</organism>
<dbReference type="NCBIfam" id="TIGR02168">
    <property type="entry name" value="SMC_prok_B"/>
    <property type="match status" value="1"/>
</dbReference>
<comment type="function">
    <text evidence="6">Required for chromosome condensation and partitioning.</text>
</comment>
<dbReference type="InterPro" id="IPR036277">
    <property type="entry name" value="SMC_hinge_sf"/>
</dbReference>
<feature type="coiled-coil region" evidence="6">
    <location>
        <begin position="167"/>
        <end position="201"/>
    </location>
</feature>
<reference evidence="9" key="1">
    <citation type="submission" date="2021-01" db="EMBL/GenBank/DDBJ databases">
        <title>Genomic Encyclopedia of Type Strains, Phase IV (KMG-IV): sequencing the most valuable type-strain genomes for metagenomic binning, comparative biology and taxonomic classification.</title>
        <authorList>
            <person name="Goeker M."/>
        </authorList>
    </citation>
    <scope>NUCLEOTIDE SEQUENCE</scope>
    <source>
        <strain evidence="9">DSM 21943</strain>
    </source>
</reference>
<dbReference type="Gene3D" id="3.30.70.1620">
    <property type="match status" value="1"/>
</dbReference>
<evidence type="ECO:0000256" key="7">
    <source>
        <dbReference type="SAM" id="MobiDB-lite"/>
    </source>
</evidence>
<evidence type="ECO:0000259" key="8">
    <source>
        <dbReference type="SMART" id="SM00968"/>
    </source>
</evidence>
<dbReference type="HAMAP" id="MF_01894">
    <property type="entry name" value="Smc_prok"/>
    <property type="match status" value="1"/>
</dbReference>
<dbReference type="PIRSF" id="PIRSF005719">
    <property type="entry name" value="SMC"/>
    <property type="match status" value="1"/>
</dbReference>
<dbReference type="InterPro" id="IPR024704">
    <property type="entry name" value="SMC"/>
</dbReference>
<proteinExistence type="inferred from homology"/>
<keyword evidence="3 6" id="KW-0067">ATP-binding</keyword>
<feature type="compositionally biased region" description="Polar residues" evidence="7">
    <location>
        <begin position="750"/>
        <end position="761"/>
    </location>
</feature>
<comment type="subunit">
    <text evidence="6">Homodimer.</text>
</comment>
<comment type="domain">
    <text evidence="6">Contains large globular domains required for ATP hydrolysis at each terminus and a third globular domain forming a flexible hinge near the middle of the molecule. These domains are separated by coiled-coil structures.</text>
</comment>
<evidence type="ECO:0000256" key="4">
    <source>
        <dbReference type="ARBA" id="ARBA00023054"/>
    </source>
</evidence>
<feature type="coiled-coil region" evidence="6">
    <location>
        <begin position="880"/>
        <end position="917"/>
    </location>
</feature>
<keyword evidence="2 6" id="KW-0547">Nucleotide-binding</keyword>
<sequence>MFLKRLEVKGFKSFAEPILIDFVPGVTAVVGPNGSGKSNIADAIRWVLGEQSAKSLRGARMEDIIFAGSDSRKAVNVAEVSLILDNEDEHLAIDYSEVSVTRRLYRSGESEYLLNRMPCRLKDIVDLFLDSGLGREAYSIIGQGKIEEILSSKAEDRRTIFEEAAGVLKYKTRKQKAVKRLNQTEENLLRVADILNELEGQVEPLREQASIAKEFLALKQEQESLDIQVIAKEITDLHHDWQTESARLTTLKTKLGERQNQLNETEERLEQFRTEHAVVRQKTSEVQQLRLQVSEELEKNEGRRGILEERQKNALQNEEQLTAAIAEKELQQNELAKQLKDVSVAHQKMQQEADLVNQSYKKIQDALNLSKEDRAEQIEHAKGDYIEWLNEQASLRNERRYLNEQLNQKQRSVERSETEKRALEQELAAFEKTNKVLEHQYNEVKEASMAMKQELKQQKEQEEAIKDRFFKQEAKLYEAYGVLQKITSRQEVLHEMEEEFAGFFQGVKEILKHRNQSLSGVIGAVAELMKVPKEIEKAIELALGAQAQHVVVSDEKAARGAIEFLKQRRLGRATFLPLTTIKPRQIPDAVVAKLANANGFIGVASAKLHVESTYRPIMEYLLGTTIIADTLAHANQLAQLANHRYRVVTLDGDIVNPGGSMTGGSHKQSQSSLLSRKREKEELVTKKEQLDHAISKLEQQVKQGKVDRETYKQTIEELEQKEALTRNELEEKQRLYQDQTLKYERMTQALSQATRQASEQNAEGEKTKQRLSEIDQAEAQATSEAKRLEIEIAQLEQQVQSQQESKEKLTVELTELKVKRAEVNQQLQYSHTKKAELSQLEAQLVKSLQTEREHFELLHSSSDEQAVTKDSLAKQITQGYTKKKQLADELEQLMKEDERLNNSYQRLETEMKQFQGEYAYTVDESQKLEVRVNRLDVDLDYRLNRLREEYELSYEAAAQHYPLSIEIEEAKGKLTLLKRSIDELGVVNVGAIDEYARMKERYDFLMAQKNDLAEARGSLDQAIAEMDEEMTKRFSETFAQIRSHFQAVFTKLFGGGDADLVLTNKADPLTTGIEIVARPPGKKRQQLALLSGGERALTAIALLFAILQVRPVPFCVLDEVEAALDEANVSRFAQYLRDFSLKTQFIVVTHRKGTMEGSDVLYGVTMEESGVSRLVSVKLEETRELIEN</sequence>
<dbReference type="InterPro" id="IPR011890">
    <property type="entry name" value="SMC_prok"/>
</dbReference>
<dbReference type="InterPro" id="IPR003395">
    <property type="entry name" value="RecF/RecN/SMC_N"/>
</dbReference>
<keyword evidence="1 6" id="KW-0963">Cytoplasm</keyword>
<evidence type="ECO:0000256" key="5">
    <source>
        <dbReference type="ARBA" id="ARBA00023125"/>
    </source>
</evidence>
<comment type="caution">
    <text evidence="9">The sequence shown here is derived from an EMBL/GenBank/DDBJ whole genome shotgun (WGS) entry which is preliminary data.</text>
</comment>
<dbReference type="SUPFAM" id="SSF52540">
    <property type="entry name" value="P-loop containing nucleoside triphosphate hydrolases"/>
    <property type="match status" value="1"/>
</dbReference>
<dbReference type="PANTHER" id="PTHR43977">
    <property type="entry name" value="STRUCTURAL MAINTENANCE OF CHROMOSOMES PROTEIN 3"/>
    <property type="match status" value="1"/>
</dbReference>
<dbReference type="Proteomes" id="UP001179280">
    <property type="component" value="Unassembled WGS sequence"/>
</dbReference>
<evidence type="ECO:0000313" key="9">
    <source>
        <dbReference type="EMBL" id="MBM7837613.1"/>
    </source>
</evidence>
<feature type="coiled-coil region" evidence="6">
    <location>
        <begin position="399"/>
        <end position="472"/>
    </location>
</feature>
<accession>A0ABS2SQ16</accession>
<feature type="region of interest" description="Disordered" evidence="7">
    <location>
        <begin position="750"/>
        <end position="771"/>
    </location>
</feature>
<dbReference type="Gene3D" id="3.40.50.300">
    <property type="entry name" value="P-loop containing nucleotide triphosphate hydrolases"/>
    <property type="match status" value="2"/>
</dbReference>